<proteinExistence type="predicted"/>
<name>A0ABQ4EI10_9ACTN</name>
<keyword evidence="2" id="KW-1185">Reference proteome</keyword>
<accession>A0ABQ4EI10</accession>
<gene>
    <name evidence="1" type="ORF">Pma05_09230</name>
</gene>
<evidence type="ECO:0008006" key="3">
    <source>
        <dbReference type="Google" id="ProtNLM"/>
    </source>
</evidence>
<evidence type="ECO:0000313" key="1">
    <source>
        <dbReference type="EMBL" id="GIG94350.1"/>
    </source>
</evidence>
<dbReference type="EMBL" id="BONX01000004">
    <property type="protein sequence ID" value="GIG94350.1"/>
    <property type="molecule type" value="Genomic_DNA"/>
</dbReference>
<protein>
    <recommendedName>
        <fullName evidence="3">B12-binding domain-containing protein</fullName>
    </recommendedName>
</protein>
<organism evidence="1 2">
    <name type="scientific">Plantactinospora mayteni</name>
    <dbReference type="NCBI Taxonomy" id="566021"/>
    <lineage>
        <taxon>Bacteria</taxon>
        <taxon>Bacillati</taxon>
        <taxon>Actinomycetota</taxon>
        <taxon>Actinomycetes</taxon>
        <taxon>Micromonosporales</taxon>
        <taxon>Micromonosporaceae</taxon>
        <taxon>Plantactinospora</taxon>
    </lineage>
</organism>
<evidence type="ECO:0000313" key="2">
    <source>
        <dbReference type="Proteomes" id="UP000621500"/>
    </source>
</evidence>
<comment type="caution">
    <text evidence="1">The sequence shown here is derived from an EMBL/GenBank/DDBJ whole genome shotgun (WGS) entry which is preliminary data.</text>
</comment>
<reference evidence="1 2" key="1">
    <citation type="submission" date="2021-01" db="EMBL/GenBank/DDBJ databases">
        <title>Whole genome shotgun sequence of Plantactinospora mayteni NBRC 109088.</title>
        <authorList>
            <person name="Komaki H."/>
            <person name="Tamura T."/>
        </authorList>
    </citation>
    <scope>NUCLEOTIDE SEQUENCE [LARGE SCALE GENOMIC DNA]</scope>
    <source>
        <strain evidence="1 2">NBRC 109088</strain>
    </source>
</reference>
<dbReference type="Proteomes" id="UP000621500">
    <property type="component" value="Unassembled WGS sequence"/>
</dbReference>
<dbReference type="RefSeq" id="WP_203855995.1">
    <property type="nucleotide sequence ID" value="NZ_BAAAZQ010000002.1"/>
</dbReference>
<sequence>MLTLSLGLHPSAIDYSRYPGLDEETLTVRIAAGEAALREAGFDIVSCQVSADPEEAERTVRECLAARPVDAVMIGAGLRMAPEHTLLFERLVNLLNQLVPGIVFCFNTSPETTIDALRRSARTSR</sequence>